<protein>
    <submittedName>
        <fullName evidence="1">Uncharacterized protein</fullName>
    </submittedName>
</protein>
<proteinExistence type="predicted"/>
<dbReference type="RefSeq" id="WP_022610155.1">
    <property type="nucleotide sequence ID" value="NZ_LK391965.1"/>
</dbReference>
<comment type="caution">
    <text evidence="1">The sequence shown here is derived from an EMBL/GenBank/DDBJ whole genome shotgun (WGS) entry which is preliminary data.</text>
</comment>
<dbReference type="AlphaFoldDB" id="A0AAV2VIG2"/>
<evidence type="ECO:0000313" key="2">
    <source>
        <dbReference type="Proteomes" id="UP000018211"/>
    </source>
</evidence>
<accession>A0AAV2VIG2</accession>
<name>A0AAV2VIG2_9VIBR</name>
<gene>
    <name evidence="1" type="ORF">VIBNISOn1_1050050</name>
</gene>
<dbReference type="Proteomes" id="UP000018211">
    <property type="component" value="Unassembled WGS sequence"/>
</dbReference>
<sequence>MDLTKILHLQVSTIENSVHLAGCDFASGVECCPFEPNSPESQIWESTVKELQESAS</sequence>
<dbReference type="EMBL" id="CAOF01000008">
    <property type="protein sequence ID" value="CCO44224.1"/>
    <property type="molecule type" value="Genomic_DNA"/>
</dbReference>
<evidence type="ECO:0000313" key="1">
    <source>
        <dbReference type="EMBL" id="CCO44224.1"/>
    </source>
</evidence>
<reference evidence="1 2" key="1">
    <citation type="journal article" date="2013" name="ISME J.">
        <title>Comparative genomics of pathogenic lineages of Vibrio nigripulchritudo identifies virulence-associated traits.</title>
        <authorList>
            <person name="Goudenege D."/>
            <person name="Labreuche Y."/>
            <person name="Krin E."/>
            <person name="Ansquer D."/>
            <person name="Mangenot S."/>
            <person name="Calteau A."/>
            <person name="Medigue C."/>
            <person name="Mazel D."/>
            <person name="Polz M.F."/>
            <person name="Le Roux F."/>
        </authorList>
    </citation>
    <scope>NUCLEOTIDE SEQUENCE [LARGE SCALE GENOMIC DNA]</scope>
    <source>
        <strain evidence="1 2">SOn1</strain>
    </source>
</reference>
<organism evidence="1 2">
    <name type="scientific">Vibrio nigripulchritudo SOn1</name>
    <dbReference type="NCBI Taxonomy" id="1238450"/>
    <lineage>
        <taxon>Bacteria</taxon>
        <taxon>Pseudomonadati</taxon>
        <taxon>Pseudomonadota</taxon>
        <taxon>Gammaproteobacteria</taxon>
        <taxon>Vibrionales</taxon>
        <taxon>Vibrionaceae</taxon>
        <taxon>Vibrio</taxon>
    </lineage>
</organism>